<gene>
    <name evidence="1" type="ORF">H5410_005160</name>
</gene>
<proteinExistence type="predicted"/>
<dbReference type="AlphaFoldDB" id="A0A9J6A5M9"/>
<name>A0A9J6A5M9_SOLCO</name>
<accession>A0A9J6A5M9</accession>
<dbReference type="Proteomes" id="UP000824120">
    <property type="component" value="Chromosome 2"/>
</dbReference>
<comment type="caution">
    <text evidence="1">The sequence shown here is derived from an EMBL/GenBank/DDBJ whole genome shotgun (WGS) entry which is preliminary data.</text>
</comment>
<keyword evidence="2" id="KW-1185">Reference proteome</keyword>
<evidence type="ECO:0000313" key="1">
    <source>
        <dbReference type="EMBL" id="KAG5619942.1"/>
    </source>
</evidence>
<reference evidence="1 2" key="1">
    <citation type="submission" date="2020-09" db="EMBL/GenBank/DDBJ databases">
        <title>De no assembly of potato wild relative species, Solanum commersonii.</title>
        <authorList>
            <person name="Cho K."/>
        </authorList>
    </citation>
    <scope>NUCLEOTIDE SEQUENCE [LARGE SCALE GENOMIC DNA]</scope>
    <source>
        <strain evidence="1">LZ3.2</strain>
        <tissue evidence="1">Leaf</tissue>
    </source>
</reference>
<sequence>MNDQKDFGFVSHDDGRGNFLFINLVLDLKILLLSKEDPMMVKVLEVITMVVVVDIDVEVGAMVVLKMVRVVAGGMEVMVDVTTVV</sequence>
<organism evidence="1 2">
    <name type="scientific">Solanum commersonii</name>
    <name type="common">Commerson's wild potato</name>
    <name type="synonym">Commerson's nightshade</name>
    <dbReference type="NCBI Taxonomy" id="4109"/>
    <lineage>
        <taxon>Eukaryota</taxon>
        <taxon>Viridiplantae</taxon>
        <taxon>Streptophyta</taxon>
        <taxon>Embryophyta</taxon>
        <taxon>Tracheophyta</taxon>
        <taxon>Spermatophyta</taxon>
        <taxon>Magnoliopsida</taxon>
        <taxon>eudicotyledons</taxon>
        <taxon>Gunneridae</taxon>
        <taxon>Pentapetalae</taxon>
        <taxon>asterids</taxon>
        <taxon>lamiids</taxon>
        <taxon>Solanales</taxon>
        <taxon>Solanaceae</taxon>
        <taxon>Solanoideae</taxon>
        <taxon>Solaneae</taxon>
        <taxon>Solanum</taxon>
    </lineage>
</organism>
<evidence type="ECO:0000313" key="2">
    <source>
        <dbReference type="Proteomes" id="UP000824120"/>
    </source>
</evidence>
<protein>
    <submittedName>
        <fullName evidence="1">Uncharacterized protein</fullName>
    </submittedName>
</protein>
<dbReference type="EMBL" id="JACXVP010000002">
    <property type="protein sequence ID" value="KAG5619942.1"/>
    <property type="molecule type" value="Genomic_DNA"/>
</dbReference>